<protein>
    <submittedName>
        <fullName evidence="2">Uncharacterized protein</fullName>
    </submittedName>
</protein>
<feature type="compositionally biased region" description="Low complexity" evidence="1">
    <location>
        <begin position="82"/>
        <end position="115"/>
    </location>
</feature>
<accession>A0A1X6NME0</accession>
<reference evidence="2 3" key="1">
    <citation type="submission" date="2017-03" db="EMBL/GenBank/DDBJ databases">
        <title>WGS assembly of Porphyra umbilicalis.</title>
        <authorList>
            <person name="Brawley S.H."/>
            <person name="Blouin N.A."/>
            <person name="Ficko-Blean E."/>
            <person name="Wheeler G.L."/>
            <person name="Lohr M."/>
            <person name="Goodson H.V."/>
            <person name="Jenkins J.W."/>
            <person name="Blaby-Haas C.E."/>
            <person name="Helliwell K.E."/>
            <person name="Chan C."/>
            <person name="Marriage T."/>
            <person name="Bhattacharya D."/>
            <person name="Klein A.S."/>
            <person name="Badis Y."/>
            <person name="Brodie J."/>
            <person name="Cao Y."/>
            <person name="Collen J."/>
            <person name="Dittami S.M."/>
            <person name="Gachon C.M."/>
            <person name="Green B.R."/>
            <person name="Karpowicz S."/>
            <person name="Kim J.W."/>
            <person name="Kudahl U."/>
            <person name="Lin S."/>
            <person name="Michel G."/>
            <person name="Mittag M."/>
            <person name="Olson B.J."/>
            <person name="Pangilinan J."/>
            <person name="Peng Y."/>
            <person name="Qiu H."/>
            <person name="Shu S."/>
            <person name="Singer J.T."/>
            <person name="Smith A.G."/>
            <person name="Sprecher B.N."/>
            <person name="Wagner V."/>
            <person name="Wang W."/>
            <person name="Wang Z.-Y."/>
            <person name="Yan J."/>
            <person name="Yarish C."/>
            <person name="Zoeuner-Riek S."/>
            <person name="Zhuang Y."/>
            <person name="Zou Y."/>
            <person name="Lindquist E.A."/>
            <person name="Grimwood J."/>
            <person name="Barry K."/>
            <person name="Rokhsar D.S."/>
            <person name="Schmutz J."/>
            <person name="Stiller J.W."/>
            <person name="Grossman A.R."/>
            <person name="Prochnik S.E."/>
        </authorList>
    </citation>
    <scope>NUCLEOTIDE SEQUENCE [LARGE SCALE GENOMIC DNA]</scope>
    <source>
        <strain evidence="2">4086291</strain>
    </source>
</reference>
<sequence length="461" mass="44180">MTASVAAPAPAGGAPDAAADVVVLCEFCWAPAPAAGVTVRLFRWPAGGGPPRIHVVRFGGVRPGQLPSAACITGVVTAAAASGGDSVSDSRSRSSSSTSSRSNSSSSSSNSSSSSSRKRRRAPADCPLAGGAPGPRTRLTPARLVTLLAPSSGVATTYTVRTSLPRSATAAAVTNGDALPPRPRKTTVRLAAALHDWSTDAASVSAALRAVLTRAGHPVVEVGTLVDDASATARVTAALRRTAAVSAYKQGGGFAPPALPRSACGAGGWQRRRFGAPSGAAAHPVGAGAASGCAGWSAKPAAGAVCLGAPPPPRPTGTATDDSAVSLVSGGIAAWSLTGVAGAGATVGDRPTGGVDGSAASWITTSEAPRAGVAAAVWPAGGSAVGARRGRPAAGQVPPVAVAAPPPPPAAVGAAPAGIAAWHVGARGPAGVAPGGNAAAAQAGHAAGDAGAAPWPPPLAL</sequence>
<gene>
    <name evidence="2" type="ORF">BU14_1139s0002</name>
</gene>
<dbReference type="EMBL" id="KV919398">
    <property type="protein sequence ID" value="OSX69801.1"/>
    <property type="molecule type" value="Genomic_DNA"/>
</dbReference>
<feature type="region of interest" description="Disordered" evidence="1">
    <location>
        <begin position="82"/>
        <end position="139"/>
    </location>
</feature>
<proteinExistence type="predicted"/>
<dbReference type="AlphaFoldDB" id="A0A1X6NME0"/>
<evidence type="ECO:0000313" key="3">
    <source>
        <dbReference type="Proteomes" id="UP000218209"/>
    </source>
</evidence>
<dbReference type="Proteomes" id="UP000218209">
    <property type="component" value="Unassembled WGS sequence"/>
</dbReference>
<evidence type="ECO:0000313" key="2">
    <source>
        <dbReference type="EMBL" id="OSX69801.1"/>
    </source>
</evidence>
<evidence type="ECO:0000256" key="1">
    <source>
        <dbReference type="SAM" id="MobiDB-lite"/>
    </source>
</evidence>
<keyword evidence="3" id="KW-1185">Reference proteome</keyword>
<organism evidence="2 3">
    <name type="scientific">Porphyra umbilicalis</name>
    <name type="common">Purple laver</name>
    <name type="synonym">Red alga</name>
    <dbReference type="NCBI Taxonomy" id="2786"/>
    <lineage>
        <taxon>Eukaryota</taxon>
        <taxon>Rhodophyta</taxon>
        <taxon>Bangiophyceae</taxon>
        <taxon>Bangiales</taxon>
        <taxon>Bangiaceae</taxon>
        <taxon>Porphyra</taxon>
    </lineage>
</organism>
<name>A0A1X6NME0_PORUM</name>